<dbReference type="Pfam" id="PF00126">
    <property type="entry name" value="HTH_1"/>
    <property type="match status" value="1"/>
</dbReference>
<comment type="caution">
    <text evidence="6">The sequence shown here is derived from an EMBL/GenBank/DDBJ whole genome shotgun (WGS) entry which is preliminary data.</text>
</comment>
<dbReference type="EMBL" id="JWYV01000002">
    <property type="protein sequence ID" value="KKD01204.1"/>
    <property type="molecule type" value="Genomic_DNA"/>
</dbReference>
<dbReference type="Proteomes" id="UP000033633">
    <property type="component" value="Unassembled WGS sequence"/>
</dbReference>
<comment type="similarity">
    <text evidence="1">Belongs to the LysR transcriptional regulatory family.</text>
</comment>
<dbReference type="Gene3D" id="1.10.10.10">
    <property type="entry name" value="Winged helix-like DNA-binding domain superfamily/Winged helix DNA-binding domain"/>
    <property type="match status" value="1"/>
</dbReference>
<keyword evidence="7" id="KW-1185">Reference proteome</keyword>
<proteinExistence type="inferred from homology"/>
<dbReference type="GO" id="GO:0003700">
    <property type="term" value="F:DNA-binding transcription factor activity"/>
    <property type="evidence" value="ECO:0007669"/>
    <property type="project" value="InterPro"/>
</dbReference>
<dbReference type="InterPro" id="IPR036388">
    <property type="entry name" value="WH-like_DNA-bd_sf"/>
</dbReference>
<evidence type="ECO:0000313" key="7">
    <source>
        <dbReference type="Proteomes" id="UP000033633"/>
    </source>
</evidence>
<feature type="domain" description="HTH lysR-type" evidence="5">
    <location>
        <begin position="1"/>
        <end position="58"/>
    </location>
</feature>
<dbReference type="Gene3D" id="3.40.190.290">
    <property type="match status" value="1"/>
</dbReference>
<dbReference type="PATRIC" id="fig|265726.11.peg.1964"/>
<protein>
    <submittedName>
        <fullName evidence="6">C4-dicarboxylate ABC transporter substrate-binding protein</fullName>
    </submittedName>
</protein>
<dbReference type="InterPro" id="IPR000847">
    <property type="entry name" value="LysR_HTH_N"/>
</dbReference>
<dbReference type="InterPro" id="IPR036390">
    <property type="entry name" value="WH_DNA-bd_sf"/>
</dbReference>
<accession>A0A0F5VGG1</accession>
<dbReference type="STRING" id="265726.KY46_03110"/>
<dbReference type="AlphaFoldDB" id="A0A0F5VGG1"/>
<gene>
    <name evidence="6" type="ORF">KY46_03110</name>
</gene>
<dbReference type="CDD" id="cd05466">
    <property type="entry name" value="PBP2_LTTR_substrate"/>
    <property type="match status" value="1"/>
</dbReference>
<dbReference type="PANTHER" id="PTHR30126:SF2">
    <property type="entry name" value="HTH-TYPE TRANSCRIPTIONAL REGULATOR YJIE"/>
    <property type="match status" value="1"/>
</dbReference>
<keyword evidence="3" id="KW-0238">DNA-binding</keyword>
<reference evidence="6 7" key="1">
    <citation type="submission" date="2014-12" db="EMBL/GenBank/DDBJ databases">
        <title>Mercury Reductase activity and rhizosphere competence traits in the genome of root associated Photobacterium halotolerans MELD1.</title>
        <authorList>
            <person name="Mathew D.C."/>
            <person name="Huang C.-C."/>
        </authorList>
    </citation>
    <scope>NUCLEOTIDE SEQUENCE [LARGE SCALE GENOMIC DNA]</scope>
    <source>
        <strain evidence="6 7">MELD1</strain>
    </source>
</reference>
<evidence type="ECO:0000256" key="1">
    <source>
        <dbReference type="ARBA" id="ARBA00009437"/>
    </source>
</evidence>
<dbReference type="SUPFAM" id="SSF53850">
    <property type="entry name" value="Periplasmic binding protein-like II"/>
    <property type="match status" value="1"/>
</dbReference>
<dbReference type="OrthoDB" id="6971749at2"/>
<organism evidence="6 7">
    <name type="scientific">Photobacterium halotolerans</name>
    <dbReference type="NCBI Taxonomy" id="265726"/>
    <lineage>
        <taxon>Bacteria</taxon>
        <taxon>Pseudomonadati</taxon>
        <taxon>Pseudomonadota</taxon>
        <taxon>Gammaproteobacteria</taxon>
        <taxon>Vibrionales</taxon>
        <taxon>Vibrionaceae</taxon>
        <taxon>Photobacterium</taxon>
    </lineage>
</organism>
<name>A0A0F5VGG1_9GAMM</name>
<evidence type="ECO:0000259" key="5">
    <source>
        <dbReference type="PROSITE" id="PS50931"/>
    </source>
</evidence>
<dbReference type="SUPFAM" id="SSF46785">
    <property type="entry name" value="Winged helix' DNA-binding domain"/>
    <property type="match status" value="1"/>
</dbReference>
<sequence length="302" mass="34175">MDTKWLEDFIVLCEVRNFSRAAKARHITQPAFGRHIKSLEEAVGVQLIDRSTTPVSLTQAGKQFHSLARNLLMQLAHGLSQLSSQPRPVFTPLRVATPHSLASPTLMNLMDFASQELSLEYSVDVLRLDYAIESLTEGRSDFLFAFDALALHQPPFQNIAIGEGHFYLVSATDHQGAPLFKPGPDKLTPLLRYSPESYTARLIENALGQPVNFPCHPVFESSMCQLHKDMALRGKGVAWLPDCLIDEELKAQRLMKLNPDVWRIPYKIRLYRNQARLPDVAEAFWQYLKRQAEAGWQLLPAD</sequence>
<dbReference type="InterPro" id="IPR005119">
    <property type="entry name" value="LysR_subst-bd"/>
</dbReference>
<evidence type="ECO:0000256" key="3">
    <source>
        <dbReference type="ARBA" id="ARBA00023125"/>
    </source>
</evidence>
<keyword evidence="4" id="KW-0804">Transcription</keyword>
<dbReference type="PANTHER" id="PTHR30126">
    <property type="entry name" value="HTH-TYPE TRANSCRIPTIONAL REGULATOR"/>
    <property type="match status" value="1"/>
</dbReference>
<evidence type="ECO:0000256" key="2">
    <source>
        <dbReference type="ARBA" id="ARBA00023015"/>
    </source>
</evidence>
<evidence type="ECO:0000256" key="4">
    <source>
        <dbReference type="ARBA" id="ARBA00023163"/>
    </source>
</evidence>
<dbReference type="Pfam" id="PF03466">
    <property type="entry name" value="LysR_substrate"/>
    <property type="match status" value="1"/>
</dbReference>
<dbReference type="GO" id="GO:0000976">
    <property type="term" value="F:transcription cis-regulatory region binding"/>
    <property type="evidence" value="ECO:0007669"/>
    <property type="project" value="TreeGrafter"/>
</dbReference>
<evidence type="ECO:0000313" key="6">
    <source>
        <dbReference type="EMBL" id="KKD01204.1"/>
    </source>
</evidence>
<dbReference type="PRINTS" id="PR00039">
    <property type="entry name" value="HTHLYSR"/>
</dbReference>
<dbReference type="PROSITE" id="PS50931">
    <property type="entry name" value="HTH_LYSR"/>
    <property type="match status" value="1"/>
</dbReference>
<keyword evidence="2" id="KW-0805">Transcription regulation</keyword>